<evidence type="ECO:0000313" key="2">
    <source>
        <dbReference type="Proteomes" id="UP001060215"/>
    </source>
</evidence>
<protein>
    <submittedName>
        <fullName evidence="1">Uncharacterized protein</fullName>
    </submittedName>
</protein>
<organism evidence="1 2">
    <name type="scientific">Camellia lanceoleosa</name>
    <dbReference type="NCBI Taxonomy" id="1840588"/>
    <lineage>
        <taxon>Eukaryota</taxon>
        <taxon>Viridiplantae</taxon>
        <taxon>Streptophyta</taxon>
        <taxon>Embryophyta</taxon>
        <taxon>Tracheophyta</taxon>
        <taxon>Spermatophyta</taxon>
        <taxon>Magnoliopsida</taxon>
        <taxon>eudicotyledons</taxon>
        <taxon>Gunneridae</taxon>
        <taxon>Pentapetalae</taxon>
        <taxon>asterids</taxon>
        <taxon>Ericales</taxon>
        <taxon>Theaceae</taxon>
        <taxon>Camellia</taxon>
    </lineage>
</organism>
<reference evidence="1 2" key="1">
    <citation type="journal article" date="2022" name="Plant J.">
        <title>Chromosome-level genome of Camellia lanceoleosa provides a valuable resource for understanding genome evolution and self-incompatibility.</title>
        <authorList>
            <person name="Gong W."/>
            <person name="Xiao S."/>
            <person name="Wang L."/>
            <person name="Liao Z."/>
            <person name="Chang Y."/>
            <person name="Mo W."/>
            <person name="Hu G."/>
            <person name="Li W."/>
            <person name="Zhao G."/>
            <person name="Zhu H."/>
            <person name="Hu X."/>
            <person name="Ji K."/>
            <person name="Xiang X."/>
            <person name="Song Q."/>
            <person name="Yuan D."/>
            <person name="Jin S."/>
            <person name="Zhang L."/>
        </authorList>
    </citation>
    <scope>NUCLEOTIDE SEQUENCE [LARGE SCALE GENOMIC DNA]</scope>
    <source>
        <strain evidence="1">SQ_2022a</strain>
    </source>
</reference>
<sequence length="119" mass="13064">MYRRDSSGPVGEGLKVYYKYEKLSEFCYDCGRLGHDKMACKFVSREEGLRSDYGPNLRTGPARSLTLLHSLPRCNSADVRMGSVPSASSLHSPISCTVARRQGAAEHVESGTSPPTSHR</sequence>
<accession>A0ACC0F2M9</accession>
<gene>
    <name evidence="1" type="ORF">LOK49_LG15G01133</name>
</gene>
<evidence type="ECO:0000313" key="1">
    <source>
        <dbReference type="EMBL" id="KAI7982815.1"/>
    </source>
</evidence>
<dbReference type="EMBL" id="CM045768">
    <property type="protein sequence ID" value="KAI7982815.1"/>
    <property type="molecule type" value="Genomic_DNA"/>
</dbReference>
<keyword evidence="2" id="KW-1185">Reference proteome</keyword>
<proteinExistence type="predicted"/>
<dbReference type="Proteomes" id="UP001060215">
    <property type="component" value="Chromosome 11"/>
</dbReference>
<name>A0ACC0F2M9_9ERIC</name>
<comment type="caution">
    <text evidence="1">The sequence shown here is derived from an EMBL/GenBank/DDBJ whole genome shotgun (WGS) entry which is preliminary data.</text>
</comment>